<keyword evidence="6 8" id="KW-0472">Membrane</keyword>
<reference evidence="11" key="1">
    <citation type="journal article" date="2019" name="Int. J. Syst. Evol. Microbiol.">
        <title>The Global Catalogue of Microorganisms (GCM) 10K type strain sequencing project: providing services to taxonomists for standard genome sequencing and annotation.</title>
        <authorList>
            <consortium name="The Broad Institute Genomics Platform"/>
            <consortium name="The Broad Institute Genome Sequencing Center for Infectious Disease"/>
            <person name="Wu L."/>
            <person name="Ma J."/>
        </authorList>
    </citation>
    <scope>NUCLEOTIDE SEQUENCE [LARGE SCALE GENOMIC DNA]</scope>
    <source>
        <strain evidence="11">KCTC 42953</strain>
    </source>
</reference>
<dbReference type="CDD" id="cd06261">
    <property type="entry name" value="TM_PBP2"/>
    <property type="match status" value="1"/>
</dbReference>
<dbReference type="Proteomes" id="UP001595533">
    <property type="component" value="Unassembled WGS sequence"/>
</dbReference>
<dbReference type="SUPFAM" id="SSF161098">
    <property type="entry name" value="MetI-like"/>
    <property type="match status" value="1"/>
</dbReference>
<evidence type="ECO:0000256" key="7">
    <source>
        <dbReference type="ARBA" id="ARBA00024202"/>
    </source>
</evidence>
<dbReference type="InterPro" id="IPR035906">
    <property type="entry name" value="MetI-like_sf"/>
</dbReference>
<evidence type="ECO:0000256" key="4">
    <source>
        <dbReference type="ARBA" id="ARBA00022692"/>
    </source>
</evidence>
<name>A0ABV7JCI1_9GAMM</name>
<feature type="transmembrane region" description="Helical" evidence="8">
    <location>
        <begin position="133"/>
        <end position="154"/>
    </location>
</feature>
<feature type="transmembrane region" description="Helical" evidence="8">
    <location>
        <begin position="100"/>
        <end position="121"/>
    </location>
</feature>
<keyword evidence="5 8" id="KW-1133">Transmembrane helix</keyword>
<evidence type="ECO:0000256" key="6">
    <source>
        <dbReference type="ARBA" id="ARBA00023136"/>
    </source>
</evidence>
<dbReference type="PANTHER" id="PTHR43163">
    <property type="entry name" value="DIPEPTIDE TRANSPORT SYSTEM PERMEASE PROTEIN DPPB-RELATED"/>
    <property type="match status" value="1"/>
</dbReference>
<evidence type="ECO:0000256" key="1">
    <source>
        <dbReference type="ARBA" id="ARBA00004651"/>
    </source>
</evidence>
<evidence type="ECO:0000313" key="10">
    <source>
        <dbReference type="EMBL" id="MFC3194827.1"/>
    </source>
</evidence>
<proteinExistence type="inferred from homology"/>
<keyword evidence="4 8" id="KW-0812">Transmembrane</keyword>
<feature type="domain" description="ABC transmembrane type-1" evidence="9">
    <location>
        <begin position="94"/>
        <end position="297"/>
    </location>
</feature>
<feature type="transmembrane region" description="Helical" evidence="8">
    <location>
        <begin position="174"/>
        <end position="193"/>
    </location>
</feature>
<gene>
    <name evidence="10" type="primary">oppB</name>
    <name evidence="10" type="ORF">ACFODZ_11310</name>
</gene>
<feature type="transmembrane region" description="Helical" evidence="8">
    <location>
        <begin position="274"/>
        <end position="297"/>
    </location>
</feature>
<comment type="similarity">
    <text evidence="7">Belongs to the binding-protein-dependent transport system permease family. OppBC subfamily.</text>
</comment>
<dbReference type="PANTHER" id="PTHR43163:SF6">
    <property type="entry name" value="DIPEPTIDE TRANSPORT SYSTEM PERMEASE PROTEIN DPPB-RELATED"/>
    <property type="match status" value="1"/>
</dbReference>
<evidence type="ECO:0000259" key="9">
    <source>
        <dbReference type="PROSITE" id="PS50928"/>
    </source>
</evidence>
<keyword evidence="2 8" id="KW-0813">Transport</keyword>
<evidence type="ECO:0000256" key="2">
    <source>
        <dbReference type="ARBA" id="ARBA00022448"/>
    </source>
</evidence>
<dbReference type="RefSeq" id="WP_077410870.1">
    <property type="nucleotide sequence ID" value="NZ_JBHRTS010000005.1"/>
</dbReference>
<accession>A0ABV7JCI1</accession>
<dbReference type="Pfam" id="PF00528">
    <property type="entry name" value="BPD_transp_1"/>
    <property type="match status" value="1"/>
</dbReference>
<evidence type="ECO:0000313" key="11">
    <source>
        <dbReference type="Proteomes" id="UP001595533"/>
    </source>
</evidence>
<comment type="caution">
    <text evidence="10">The sequence shown here is derived from an EMBL/GenBank/DDBJ whole genome shotgun (WGS) entry which is preliminary data.</text>
</comment>
<dbReference type="InterPro" id="IPR045621">
    <property type="entry name" value="BPD_transp_1_N"/>
</dbReference>
<organism evidence="10 11">
    <name type="scientific">Marinicella sediminis</name>
    <dbReference type="NCBI Taxonomy" id="1792834"/>
    <lineage>
        <taxon>Bacteria</taxon>
        <taxon>Pseudomonadati</taxon>
        <taxon>Pseudomonadota</taxon>
        <taxon>Gammaproteobacteria</taxon>
        <taxon>Lysobacterales</taxon>
        <taxon>Marinicellaceae</taxon>
        <taxon>Marinicella</taxon>
    </lineage>
</organism>
<dbReference type="Pfam" id="PF19300">
    <property type="entry name" value="BPD_transp_1_N"/>
    <property type="match status" value="1"/>
</dbReference>
<keyword evidence="3" id="KW-1003">Cell membrane</keyword>
<dbReference type="PROSITE" id="PS50928">
    <property type="entry name" value="ABC_TM1"/>
    <property type="match status" value="1"/>
</dbReference>
<sequence length="307" mass="33414">MISLVVRRLLWGIPVLWLILTLTFFLLRAAPGGPFDQERQLSPQVEQLINSKYRLDQPLSEQYLSYLSDLLQGDLGPSFQYADFTVNELISLGLPVSLELGFYALLLALLLGVGLGLVAAAQANRWPDLVAMLVAVIGISTPNFVIAPLLILGLSVHAGWLPVGGWGDGQWQHLILPVLTLSLPFIAAVARITRSAVLEVMSQPFIQTARAKGLSASHVLFKHGLRPAMLPVVSYLGPAAVGLMTGSVVIEQIFGLPGMGRYFVQGALNRDYTLVLGVVLVIGLMMLLFNLLVDLLYRLIDPRVASR</sequence>
<dbReference type="EMBL" id="JBHRTS010000005">
    <property type="protein sequence ID" value="MFC3194827.1"/>
    <property type="molecule type" value="Genomic_DNA"/>
</dbReference>
<dbReference type="InterPro" id="IPR000515">
    <property type="entry name" value="MetI-like"/>
</dbReference>
<dbReference type="Gene3D" id="1.10.3720.10">
    <property type="entry name" value="MetI-like"/>
    <property type="match status" value="1"/>
</dbReference>
<protein>
    <submittedName>
        <fullName evidence="10">Oligopeptide ABC transporter permease OppB</fullName>
    </submittedName>
</protein>
<evidence type="ECO:0000256" key="8">
    <source>
        <dbReference type="RuleBase" id="RU363032"/>
    </source>
</evidence>
<comment type="subcellular location">
    <subcellularLocation>
        <location evidence="1 8">Cell membrane</location>
        <topology evidence="1 8">Multi-pass membrane protein</topology>
    </subcellularLocation>
</comment>
<dbReference type="NCBIfam" id="NF007008">
    <property type="entry name" value="PRK09471.1"/>
    <property type="match status" value="1"/>
</dbReference>
<feature type="transmembrane region" description="Helical" evidence="8">
    <location>
        <begin position="232"/>
        <end position="254"/>
    </location>
</feature>
<evidence type="ECO:0000256" key="5">
    <source>
        <dbReference type="ARBA" id="ARBA00022989"/>
    </source>
</evidence>
<evidence type="ECO:0000256" key="3">
    <source>
        <dbReference type="ARBA" id="ARBA00022475"/>
    </source>
</evidence>
<keyword evidence="11" id="KW-1185">Reference proteome</keyword>